<feature type="transmembrane region" description="Helical" evidence="1">
    <location>
        <begin position="38"/>
        <end position="61"/>
    </location>
</feature>
<feature type="transmembrane region" description="Helical" evidence="1">
    <location>
        <begin position="130"/>
        <end position="148"/>
    </location>
</feature>
<proteinExistence type="predicted"/>
<dbReference type="EMBL" id="JACCBB010000001">
    <property type="protein sequence ID" value="NYD24048.1"/>
    <property type="molecule type" value="Genomic_DNA"/>
</dbReference>
<feature type="transmembrane region" description="Helical" evidence="1">
    <location>
        <begin position="168"/>
        <end position="188"/>
    </location>
</feature>
<accession>A0A7Y9DNT8</accession>
<comment type="caution">
    <text evidence="2">The sequence shown here is derived from an EMBL/GenBank/DDBJ whole genome shotgun (WGS) entry which is preliminary data.</text>
</comment>
<dbReference type="AlphaFoldDB" id="A0A7Y9DNT8"/>
<gene>
    <name evidence="2" type="ORF">BJ968_003588</name>
</gene>
<protein>
    <submittedName>
        <fullName evidence="2">Membrane protein DedA with SNARE-associated domain</fullName>
    </submittedName>
</protein>
<keyword evidence="1" id="KW-0812">Transmembrane</keyword>
<keyword evidence="1" id="KW-1133">Transmembrane helix</keyword>
<sequence>MGVDVLGDGPYGVLAPALVVEGPVATFVGGTLVGAGHAALVVVWLLAFATDLVLDSALFALGRLTARAGRSPRAEALAARLGFTADRRDALSRTAREHLPTLVAGAKLVDVGAVPAFCAAGWSGVAYRRFAGWVALCTAVRVSVLVGLGVLTGEHLAARVEGVLDRPWLAVLGGLAAGATLLGVKAVVGAALRAVREGGVLLATSFSPRPWPAPAA</sequence>
<dbReference type="Proteomes" id="UP000521922">
    <property type="component" value="Unassembled WGS sequence"/>
</dbReference>
<keyword evidence="1" id="KW-0472">Membrane</keyword>
<reference evidence="2 3" key="1">
    <citation type="submission" date="2020-07" db="EMBL/GenBank/DDBJ databases">
        <title>Sequencing the genomes of 1000 actinobacteria strains.</title>
        <authorList>
            <person name="Klenk H.-P."/>
        </authorList>
    </citation>
    <scope>NUCLEOTIDE SEQUENCE [LARGE SCALE GENOMIC DNA]</scope>
    <source>
        <strain evidence="2 3">DSM 7487</strain>
    </source>
</reference>
<evidence type="ECO:0000313" key="2">
    <source>
        <dbReference type="EMBL" id="NYD24048.1"/>
    </source>
</evidence>
<organism evidence="2 3">
    <name type="scientific">Kineococcus aurantiacus</name>
    <dbReference type="NCBI Taxonomy" id="37633"/>
    <lineage>
        <taxon>Bacteria</taxon>
        <taxon>Bacillati</taxon>
        <taxon>Actinomycetota</taxon>
        <taxon>Actinomycetes</taxon>
        <taxon>Kineosporiales</taxon>
        <taxon>Kineosporiaceae</taxon>
        <taxon>Kineococcus</taxon>
    </lineage>
</organism>
<evidence type="ECO:0000313" key="3">
    <source>
        <dbReference type="Proteomes" id="UP000521922"/>
    </source>
</evidence>
<keyword evidence="3" id="KW-1185">Reference proteome</keyword>
<evidence type="ECO:0000256" key="1">
    <source>
        <dbReference type="SAM" id="Phobius"/>
    </source>
</evidence>
<name>A0A7Y9DNT8_9ACTN</name>
<dbReference type="RefSeq" id="WP_179754192.1">
    <property type="nucleotide sequence ID" value="NZ_JACCBB010000001.1"/>
</dbReference>